<dbReference type="PANTHER" id="PTHR24252:SF7">
    <property type="entry name" value="HYALIN"/>
    <property type="match status" value="1"/>
</dbReference>
<dbReference type="GO" id="GO:0006508">
    <property type="term" value="P:proteolysis"/>
    <property type="evidence" value="ECO:0007669"/>
    <property type="project" value="UniProtKB-KW"/>
</dbReference>
<evidence type="ECO:0000259" key="4">
    <source>
        <dbReference type="PROSITE" id="PS50240"/>
    </source>
</evidence>
<keyword evidence="3" id="KW-0732">Signal</keyword>
<dbReference type="Pfam" id="PF00089">
    <property type="entry name" value="Trypsin"/>
    <property type="match status" value="1"/>
</dbReference>
<dbReference type="InterPro" id="IPR033116">
    <property type="entry name" value="TRYPSIN_SER"/>
</dbReference>
<feature type="domain" description="Peptidase S1" evidence="4">
    <location>
        <begin position="65"/>
        <end position="297"/>
    </location>
</feature>
<dbReference type="SMART" id="SM00020">
    <property type="entry name" value="Tryp_SPc"/>
    <property type="match status" value="1"/>
</dbReference>
<dbReference type="PANTHER" id="PTHR24252">
    <property type="entry name" value="ACROSIN-RELATED"/>
    <property type="match status" value="1"/>
</dbReference>
<dbReference type="EMBL" id="PP510825">
    <property type="protein sequence ID" value="WXH71750.1"/>
    <property type="molecule type" value="mRNA"/>
</dbReference>
<protein>
    <submittedName>
        <fullName evidence="5">Venom S1 protease 28</fullName>
    </submittedName>
</protein>
<feature type="chain" id="PRO_5044337495" evidence="3">
    <location>
        <begin position="22"/>
        <end position="309"/>
    </location>
</feature>
<dbReference type="InterPro" id="IPR001254">
    <property type="entry name" value="Trypsin_dom"/>
</dbReference>
<dbReference type="GO" id="GO:0004252">
    <property type="term" value="F:serine-type endopeptidase activity"/>
    <property type="evidence" value="ECO:0007669"/>
    <property type="project" value="InterPro"/>
</dbReference>
<organism evidence="5">
    <name type="scientific">Ectomocoris sp</name>
    <dbReference type="NCBI Taxonomy" id="3104572"/>
    <lineage>
        <taxon>Eukaryota</taxon>
        <taxon>Metazoa</taxon>
        <taxon>Ecdysozoa</taxon>
        <taxon>Arthropoda</taxon>
        <taxon>Hexapoda</taxon>
        <taxon>Insecta</taxon>
        <taxon>Pterygota</taxon>
        <taxon>Neoptera</taxon>
        <taxon>Paraneoptera</taxon>
        <taxon>Hemiptera</taxon>
        <taxon>Heteroptera</taxon>
        <taxon>Panheteroptera</taxon>
        <taxon>Cimicomorpha</taxon>
        <taxon>Reduviidae</taxon>
        <taxon>Peiratinae</taxon>
        <taxon>Ectomocoris</taxon>
    </lineage>
</organism>
<dbReference type="PRINTS" id="PR00722">
    <property type="entry name" value="CHYMOTRYPSIN"/>
</dbReference>
<dbReference type="SUPFAM" id="SSF50494">
    <property type="entry name" value="Trypsin-like serine proteases"/>
    <property type="match status" value="1"/>
</dbReference>
<accession>A0AB38ZEC3</accession>
<evidence type="ECO:0000256" key="1">
    <source>
        <dbReference type="ARBA" id="ARBA00023157"/>
    </source>
</evidence>
<evidence type="ECO:0000256" key="2">
    <source>
        <dbReference type="RuleBase" id="RU363034"/>
    </source>
</evidence>
<proteinExistence type="evidence at transcript level"/>
<keyword evidence="1" id="KW-1015">Disulfide bond</keyword>
<keyword evidence="2" id="KW-0378">Hydrolase</keyword>
<keyword evidence="2" id="KW-0720">Serine protease</keyword>
<dbReference type="Gene3D" id="2.40.10.10">
    <property type="entry name" value="Trypsin-like serine proteases"/>
    <property type="match status" value="1"/>
</dbReference>
<reference evidence="5" key="1">
    <citation type="submission" date="2024-03" db="EMBL/GenBank/DDBJ databases">
        <authorList>
            <person name="Jin J.A."/>
            <person name="King G.A."/>
            <person name="Walker A."/>
        </authorList>
    </citation>
    <scope>NUCLEOTIDE SEQUENCE</scope>
</reference>
<feature type="signal peptide" evidence="3">
    <location>
        <begin position="1"/>
        <end position="21"/>
    </location>
</feature>
<name>A0AB38ZEC3_9HEMI</name>
<keyword evidence="2 5" id="KW-0645">Protease</keyword>
<sequence length="309" mass="34863">MCKKFYFTVLLLVSLFGLGSLYPSPDNGMDSQDTSDSDSNEHGVVETEHTTNCSCGWANKDDQRIVGGKATKVNEYPMMAGFVYLEEDKVLCGGTIITQRHIITAAHCTEPFTPEEYGIFIGHHNYKKAKNEINLLAPEKFIEHENYDSFTLKYDISLVIMKEIIEFSKNVGPACMPKTTDLNVIKHRVKILGWGLTRYKGKTSDTLLKVNVDVQEFNTCVEKNIHLELQDIHQLCTFRKSKDSCSGDSGGPLLWVDPDTNRYTLVALTSYGTNCAKYPAVNSDITYFLYWIQQKIAETDSTMRTCAKN</sequence>
<evidence type="ECO:0000256" key="3">
    <source>
        <dbReference type="SAM" id="SignalP"/>
    </source>
</evidence>
<dbReference type="InterPro" id="IPR043504">
    <property type="entry name" value="Peptidase_S1_PA_chymotrypsin"/>
</dbReference>
<dbReference type="PROSITE" id="PS00135">
    <property type="entry name" value="TRYPSIN_SER"/>
    <property type="match status" value="1"/>
</dbReference>
<dbReference type="InterPro" id="IPR001314">
    <property type="entry name" value="Peptidase_S1A"/>
</dbReference>
<dbReference type="PROSITE" id="PS00134">
    <property type="entry name" value="TRYPSIN_HIS"/>
    <property type="match status" value="1"/>
</dbReference>
<dbReference type="InterPro" id="IPR009003">
    <property type="entry name" value="Peptidase_S1_PA"/>
</dbReference>
<dbReference type="CDD" id="cd00190">
    <property type="entry name" value="Tryp_SPc"/>
    <property type="match status" value="1"/>
</dbReference>
<dbReference type="AlphaFoldDB" id="A0AB38ZEC3"/>
<dbReference type="FunFam" id="2.40.10.10:FF:000068">
    <property type="entry name" value="transmembrane protease serine 2"/>
    <property type="match status" value="1"/>
</dbReference>
<dbReference type="PROSITE" id="PS50240">
    <property type="entry name" value="TRYPSIN_DOM"/>
    <property type="match status" value="1"/>
</dbReference>
<dbReference type="InterPro" id="IPR018114">
    <property type="entry name" value="TRYPSIN_HIS"/>
</dbReference>
<evidence type="ECO:0000313" key="5">
    <source>
        <dbReference type="EMBL" id="WXH71750.1"/>
    </source>
</evidence>